<dbReference type="InterPro" id="IPR007905">
    <property type="entry name" value="EBP"/>
</dbReference>
<evidence type="ECO:0000256" key="2">
    <source>
        <dbReference type="ARBA" id="ARBA00008337"/>
    </source>
</evidence>
<feature type="domain" description="EXPERA" evidence="8">
    <location>
        <begin position="6"/>
        <end position="139"/>
    </location>
</feature>
<dbReference type="InterPro" id="IPR033118">
    <property type="entry name" value="EXPERA"/>
</dbReference>
<evidence type="ECO:0000256" key="6">
    <source>
        <dbReference type="PROSITE-ProRule" id="PRU01087"/>
    </source>
</evidence>
<comment type="similarity">
    <text evidence="2">Belongs to the EBP family.</text>
</comment>
<keyword evidence="3 6" id="KW-0812">Transmembrane</keyword>
<evidence type="ECO:0000313" key="9">
    <source>
        <dbReference type="EMBL" id="KAL1022270.1"/>
    </source>
</evidence>
<keyword evidence="4 6" id="KW-1133">Transmembrane helix</keyword>
<keyword evidence="5 6" id="KW-0472">Membrane</keyword>
<sequence length="157" mass="17972">MAGPKVSQQNIAQSITLLLPAFLLPIVHPGAMCSPGKEYGRADDRWLHSDPTIVALELLTVLLDGLLALVLVYAIVKDKHYRHFIQIILCTCELYGGWMTFCPEWLVGSPNLNTDNWLYLWVYLVFFNGIWVLVPGILMWQSWLSLKRLHQVKKKPQ</sequence>
<keyword evidence="10" id="KW-1185">Reference proteome</keyword>
<dbReference type="PANTHER" id="PTHR14207">
    <property type="entry name" value="STEROL ISOMERASE"/>
    <property type="match status" value="1"/>
</dbReference>
<organism evidence="9 10">
    <name type="scientific">Umbra pygmaea</name>
    <name type="common">Eastern mudminnow</name>
    <dbReference type="NCBI Taxonomy" id="75934"/>
    <lineage>
        <taxon>Eukaryota</taxon>
        <taxon>Metazoa</taxon>
        <taxon>Chordata</taxon>
        <taxon>Craniata</taxon>
        <taxon>Vertebrata</taxon>
        <taxon>Euteleostomi</taxon>
        <taxon>Actinopterygii</taxon>
        <taxon>Neopterygii</taxon>
        <taxon>Teleostei</taxon>
        <taxon>Protacanthopterygii</taxon>
        <taxon>Esociformes</taxon>
        <taxon>Umbridae</taxon>
        <taxon>Umbra</taxon>
    </lineage>
</organism>
<evidence type="ECO:0000256" key="1">
    <source>
        <dbReference type="ARBA" id="ARBA00004141"/>
    </source>
</evidence>
<evidence type="ECO:0000313" key="10">
    <source>
        <dbReference type="Proteomes" id="UP001557470"/>
    </source>
</evidence>
<gene>
    <name evidence="9" type="ORF">UPYG_G00024480</name>
</gene>
<evidence type="ECO:0000259" key="8">
    <source>
        <dbReference type="PROSITE" id="PS51751"/>
    </source>
</evidence>
<evidence type="ECO:0000256" key="7">
    <source>
        <dbReference type="SAM" id="Phobius"/>
    </source>
</evidence>
<evidence type="ECO:0000256" key="5">
    <source>
        <dbReference type="ARBA" id="ARBA00023136"/>
    </source>
</evidence>
<evidence type="ECO:0000256" key="4">
    <source>
        <dbReference type="ARBA" id="ARBA00022989"/>
    </source>
</evidence>
<proteinExistence type="inferred from homology"/>
<dbReference type="Pfam" id="PF05241">
    <property type="entry name" value="EBP"/>
    <property type="match status" value="1"/>
</dbReference>
<dbReference type="AlphaFoldDB" id="A0ABD0XLM0"/>
<dbReference type="Proteomes" id="UP001557470">
    <property type="component" value="Unassembled WGS sequence"/>
</dbReference>
<feature type="transmembrane region" description="Helical" evidence="7">
    <location>
        <begin position="83"/>
        <end position="101"/>
    </location>
</feature>
<dbReference type="PROSITE" id="PS51751">
    <property type="entry name" value="EXPERA"/>
    <property type="match status" value="1"/>
</dbReference>
<feature type="transmembrane region" description="Helical" evidence="7">
    <location>
        <begin position="53"/>
        <end position="76"/>
    </location>
</feature>
<dbReference type="EMBL" id="JAGEUA010000001">
    <property type="protein sequence ID" value="KAL1022270.1"/>
    <property type="molecule type" value="Genomic_DNA"/>
</dbReference>
<evidence type="ECO:0000256" key="3">
    <source>
        <dbReference type="ARBA" id="ARBA00022692"/>
    </source>
</evidence>
<name>A0ABD0XLM0_UMBPY</name>
<comment type="subcellular location">
    <subcellularLocation>
        <location evidence="1">Membrane</location>
        <topology evidence="1">Multi-pass membrane protein</topology>
    </subcellularLocation>
</comment>
<comment type="caution">
    <text evidence="9">The sequence shown here is derived from an EMBL/GenBank/DDBJ whole genome shotgun (WGS) entry which is preliminary data.</text>
</comment>
<dbReference type="GO" id="GO:0016020">
    <property type="term" value="C:membrane"/>
    <property type="evidence" value="ECO:0007669"/>
    <property type="project" value="UniProtKB-SubCell"/>
</dbReference>
<dbReference type="PANTHER" id="PTHR14207:SF1">
    <property type="entry name" value="EMOPAMIL-BINDING PROTEIN-LIKE"/>
    <property type="match status" value="1"/>
</dbReference>
<protein>
    <recommendedName>
        <fullName evidence="8">EXPERA domain-containing protein</fullName>
    </recommendedName>
</protein>
<accession>A0ABD0XLM0</accession>
<reference evidence="9 10" key="1">
    <citation type="submission" date="2024-06" db="EMBL/GenBank/DDBJ databases">
        <authorList>
            <person name="Pan Q."/>
            <person name="Wen M."/>
            <person name="Jouanno E."/>
            <person name="Zahm M."/>
            <person name="Klopp C."/>
            <person name="Cabau C."/>
            <person name="Louis A."/>
            <person name="Berthelot C."/>
            <person name="Parey E."/>
            <person name="Roest Crollius H."/>
            <person name="Montfort J."/>
            <person name="Robinson-Rechavi M."/>
            <person name="Bouchez O."/>
            <person name="Lampietro C."/>
            <person name="Lopez Roques C."/>
            <person name="Donnadieu C."/>
            <person name="Postlethwait J."/>
            <person name="Bobe J."/>
            <person name="Verreycken H."/>
            <person name="Guiguen Y."/>
        </authorList>
    </citation>
    <scope>NUCLEOTIDE SEQUENCE [LARGE SCALE GENOMIC DNA]</scope>
    <source>
        <strain evidence="9">Up_M1</strain>
        <tissue evidence="9">Testis</tissue>
    </source>
</reference>
<feature type="transmembrane region" description="Helical" evidence="7">
    <location>
        <begin position="121"/>
        <end position="146"/>
    </location>
</feature>